<dbReference type="InterPro" id="IPR036291">
    <property type="entry name" value="NAD(P)-bd_dom_sf"/>
</dbReference>
<dbReference type="PANTHER" id="PTHR20836">
    <property type="entry name" value="DIHYDRODIPICOLINATE REDUCTASE"/>
    <property type="match status" value="1"/>
</dbReference>
<keyword evidence="4 9" id="KW-0521">NADP</keyword>
<dbReference type="InterPro" id="IPR022664">
    <property type="entry name" value="DapB_N_CS"/>
</dbReference>
<evidence type="ECO:0000256" key="5">
    <source>
        <dbReference type="ARBA" id="ARBA00022915"/>
    </source>
</evidence>
<protein>
    <recommendedName>
        <fullName evidence="9 10">4-hydroxy-tetrahydrodipicolinate reductase</fullName>
        <shortName evidence="9">HTPA reductase</shortName>
        <ecNumber evidence="9 10">1.17.1.8</ecNumber>
    </recommendedName>
</protein>
<dbReference type="SUPFAM" id="SSF55347">
    <property type="entry name" value="Glyceraldehyde-3-phosphate dehydrogenase-like, C-terminal domain"/>
    <property type="match status" value="1"/>
</dbReference>
<keyword evidence="2 9" id="KW-0963">Cytoplasm</keyword>
<dbReference type="GO" id="GO:0008839">
    <property type="term" value="F:4-hydroxy-tetrahydrodipicolinate reductase"/>
    <property type="evidence" value="ECO:0007669"/>
    <property type="project" value="UniProtKB-UniRule"/>
</dbReference>
<comment type="similarity">
    <text evidence="1 9">Belongs to the DapB family.</text>
</comment>
<comment type="subunit">
    <text evidence="9">Homotetramer.</text>
</comment>
<dbReference type="GO" id="GO:0009089">
    <property type="term" value="P:lysine biosynthetic process via diaminopimelate"/>
    <property type="evidence" value="ECO:0007669"/>
    <property type="project" value="UniProtKB-UniRule"/>
</dbReference>
<keyword evidence="7 9" id="KW-0520">NAD</keyword>
<evidence type="ECO:0000313" key="13">
    <source>
        <dbReference type="EMBL" id="SEK91490.1"/>
    </source>
</evidence>
<dbReference type="InterPro" id="IPR000846">
    <property type="entry name" value="DapB_N"/>
</dbReference>
<evidence type="ECO:0000259" key="11">
    <source>
        <dbReference type="Pfam" id="PF01113"/>
    </source>
</evidence>
<dbReference type="Proteomes" id="UP000182321">
    <property type="component" value="Unassembled WGS sequence"/>
</dbReference>
<feature type="domain" description="Dihydrodipicolinate reductase C-terminal" evidence="12">
    <location>
        <begin position="115"/>
        <end position="250"/>
    </location>
</feature>
<evidence type="ECO:0000256" key="8">
    <source>
        <dbReference type="ARBA" id="ARBA00023154"/>
    </source>
</evidence>
<dbReference type="GO" id="GO:0016726">
    <property type="term" value="F:oxidoreductase activity, acting on CH or CH2 groups, NAD or NADP as acceptor"/>
    <property type="evidence" value="ECO:0007669"/>
    <property type="project" value="UniProtKB-UniRule"/>
</dbReference>
<gene>
    <name evidence="9" type="primary">dapB</name>
    <name evidence="13" type="ORF">SAMN02910377_02166</name>
</gene>
<dbReference type="Pfam" id="PF05173">
    <property type="entry name" value="DapB_C"/>
    <property type="match status" value="1"/>
</dbReference>
<feature type="binding site" evidence="9">
    <location>
        <position position="37"/>
    </location>
    <ligand>
        <name>NADP(+)</name>
        <dbReference type="ChEBI" id="CHEBI:58349"/>
    </ligand>
</feature>
<keyword evidence="3 9" id="KW-0028">Amino-acid biosynthesis</keyword>
<dbReference type="InterPro" id="IPR022663">
    <property type="entry name" value="DapB_C"/>
</dbReference>
<proteinExistence type="inferred from homology"/>
<feature type="binding site" evidence="9">
    <location>
        <begin position="8"/>
        <end position="13"/>
    </location>
    <ligand>
        <name>NAD(+)</name>
        <dbReference type="ChEBI" id="CHEBI:57540"/>
    </ligand>
</feature>
<dbReference type="HAMAP" id="MF_00102">
    <property type="entry name" value="DapB"/>
    <property type="match status" value="1"/>
</dbReference>
<evidence type="ECO:0000256" key="2">
    <source>
        <dbReference type="ARBA" id="ARBA00022490"/>
    </source>
</evidence>
<comment type="caution">
    <text evidence="9">Lacks conserved residue(s) required for the propagation of feature annotation.</text>
</comment>
<accession>A0A1H7KY58</accession>
<dbReference type="RefSeq" id="WP_074791708.1">
    <property type="nucleotide sequence ID" value="NZ_FNZX01000014.1"/>
</dbReference>
<dbReference type="UniPathway" id="UPA00034">
    <property type="reaction ID" value="UER00018"/>
</dbReference>
<dbReference type="GO" id="GO:0050661">
    <property type="term" value="F:NADP binding"/>
    <property type="evidence" value="ECO:0007669"/>
    <property type="project" value="UniProtKB-UniRule"/>
</dbReference>
<dbReference type="InterPro" id="IPR023940">
    <property type="entry name" value="DHDPR_bac"/>
</dbReference>
<feature type="binding site" evidence="9">
    <location>
        <position position="144"/>
    </location>
    <ligand>
        <name>(S)-2,3,4,5-tetrahydrodipicolinate</name>
        <dbReference type="ChEBI" id="CHEBI:16845"/>
    </ligand>
</feature>
<feature type="binding site" evidence="9">
    <location>
        <begin position="153"/>
        <end position="154"/>
    </location>
    <ligand>
        <name>(S)-2,3,4,5-tetrahydrodipicolinate</name>
        <dbReference type="ChEBI" id="CHEBI:16845"/>
    </ligand>
</feature>
<evidence type="ECO:0000259" key="12">
    <source>
        <dbReference type="Pfam" id="PF05173"/>
    </source>
</evidence>
<evidence type="ECO:0000256" key="7">
    <source>
        <dbReference type="ARBA" id="ARBA00023027"/>
    </source>
</evidence>
<dbReference type="PROSITE" id="PS01298">
    <property type="entry name" value="DAPB"/>
    <property type="match status" value="1"/>
</dbReference>
<evidence type="ECO:0000313" key="14">
    <source>
        <dbReference type="Proteomes" id="UP000182321"/>
    </source>
</evidence>
<dbReference type="CDD" id="cd02274">
    <property type="entry name" value="DHDPR_N"/>
    <property type="match status" value="1"/>
</dbReference>
<dbReference type="Pfam" id="PF01113">
    <property type="entry name" value="DapB_N"/>
    <property type="match status" value="1"/>
</dbReference>
<dbReference type="PANTHER" id="PTHR20836:SF7">
    <property type="entry name" value="4-HYDROXY-TETRAHYDRODIPICOLINATE REDUCTASE"/>
    <property type="match status" value="1"/>
</dbReference>
<feature type="binding site" evidence="9">
    <location>
        <begin position="85"/>
        <end position="87"/>
    </location>
    <ligand>
        <name>NAD(+)</name>
        <dbReference type="ChEBI" id="CHEBI:57540"/>
    </ligand>
</feature>
<sequence>MTRVVMHGCNGHMGRVITDLCKADSEVSIVAGVDKFKGIENKYPVFDSISDVDVDFDVIIDFSNAAAVDDLLTYCESNGKPVVLCTTGLTDDMINHVDSASKKVAVLRSANMSLGINTLFDLCKKATQVFADAGYDIEIVEKHHNQKLDAPSGTALALADACNEALDEKYEYCYGRADRREKRPKNEIGISAVRGGNIVGEHEVIFAGLDEVITIKHTAYSKSVFAKGAVEAAKFLAGKPAGLYDMKQVIAEK</sequence>
<comment type="catalytic activity">
    <reaction evidence="9">
        <text>(S)-2,3,4,5-tetrahydrodipicolinate + NADP(+) + H2O = (2S,4S)-4-hydroxy-2,3,4,5-tetrahydrodipicolinate + NADPH + H(+)</text>
        <dbReference type="Rhea" id="RHEA:35331"/>
        <dbReference type="ChEBI" id="CHEBI:15377"/>
        <dbReference type="ChEBI" id="CHEBI:15378"/>
        <dbReference type="ChEBI" id="CHEBI:16845"/>
        <dbReference type="ChEBI" id="CHEBI:57783"/>
        <dbReference type="ChEBI" id="CHEBI:58349"/>
        <dbReference type="ChEBI" id="CHEBI:67139"/>
        <dbReference type="EC" id="1.17.1.8"/>
    </reaction>
</comment>
<keyword evidence="6 9" id="KW-0560">Oxidoreductase</keyword>
<feature type="domain" description="Dihydrodipicolinate reductase N-terminal" evidence="11">
    <location>
        <begin position="3"/>
        <end position="112"/>
    </location>
</feature>
<comment type="pathway">
    <text evidence="9">Amino-acid biosynthesis; L-lysine biosynthesis via DAP pathway; (S)-tetrahydrodipicolinate from L-aspartate: step 4/4.</text>
</comment>
<comment type="function">
    <text evidence="9">Catalyzes the conversion of 4-hydroxy-tetrahydrodipicolinate (HTPA) to tetrahydrodipicolinate.</text>
</comment>
<evidence type="ECO:0000256" key="6">
    <source>
        <dbReference type="ARBA" id="ARBA00023002"/>
    </source>
</evidence>
<dbReference type="EMBL" id="FNZX01000014">
    <property type="protein sequence ID" value="SEK91490.1"/>
    <property type="molecule type" value="Genomic_DNA"/>
</dbReference>
<evidence type="ECO:0000256" key="4">
    <source>
        <dbReference type="ARBA" id="ARBA00022857"/>
    </source>
</evidence>
<dbReference type="Gene3D" id="3.30.360.10">
    <property type="entry name" value="Dihydrodipicolinate Reductase, domain 2"/>
    <property type="match status" value="1"/>
</dbReference>
<dbReference type="GO" id="GO:0051287">
    <property type="term" value="F:NAD binding"/>
    <property type="evidence" value="ECO:0007669"/>
    <property type="project" value="UniProtKB-UniRule"/>
</dbReference>
<comment type="subcellular location">
    <subcellularLocation>
        <location evidence="9">Cytoplasm</location>
    </subcellularLocation>
</comment>
<name>A0A1H7KY58_9FIRM</name>
<comment type="catalytic activity">
    <reaction evidence="9">
        <text>(S)-2,3,4,5-tetrahydrodipicolinate + NAD(+) + H2O = (2S,4S)-4-hydroxy-2,3,4,5-tetrahydrodipicolinate + NADH + H(+)</text>
        <dbReference type="Rhea" id="RHEA:35323"/>
        <dbReference type="ChEBI" id="CHEBI:15377"/>
        <dbReference type="ChEBI" id="CHEBI:15378"/>
        <dbReference type="ChEBI" id="CHEBI:16845"/>
        <dbReference type="ChEBI" id="CHEBI:57540"/>
        <dbReference type="ChEBI" id="CHEBI:57945"/>
        <dbReference type="ChEBI" id="CHEBI:67139"/>
        <dbReference type="EC" id="1.17.1.8"/>
    </reaction>
</comment>
<dbReference type="NCBIfam" id="TIGR00036">
    <property type="entry name" value="dapB"/>
    <property type="match status" value="1"/>
</dbReference>
<keyword evidence="5 9" id="KW-0220">Diaminopimelate biosynthesis</keyword>
<comment type="caution">
    <text evidence="9">Was originally thought to be a dihydrodipicolinate reductase (DHDPR), catalyzing the conversion of dihydrodipicolinate to tetrahydrodipicolinate. However, it was shown in E.coli that the substrate of the enzymatic reaction is not dihydrodipicolinate (DHDP) but in fact (2S,4S)-4-hydroxy-2,3,4,5-tetrahydrodipicolinic acid (HTPA), the product released by the DapA-catalyzed reaction.</text>
</comment>
<feature type="active site" description="Proton donor/acceptor" evidence="9">
    <location>
        <position position="143"/>
    </location>
</feature>
<dbReference type="GO" id="GO:0005829">
    <property type="term" value="C:cytosol"/>
    <property type="evidence" value="ECO:0007669"/>
    <property type="project" value="TreeGrafter"/>
</dbReference>
<dbReference type="GO" id="GO:0019877">
    <property type="term" value="P:diaminopimelate biosynthetic process"/>
    <property type="evidence" value="ECO:0007669"/>
    <property type="project" value="UniProtKB-UniRule"/>
</dbReference>
<evidence type="ECO:0000256" key="1">
    <source>
        <dbReference type="ARBA" id="ARBA00006642"/>
    </source>
</evidence>
<feature type="binding site" evidence="9">
    <location>
        <begin position="109"/>
        <end position="112"/>
    </location>
    <ligand>
        <name>NAD(+)</name>
        <dbReference type="ChEBI" id="CHEBI:57540"/>
    </ligand>
</feature>
<feature type="active site" description="Proton donor" evidence="9">
    <location>
        <position position="147"/>
    </location>
</feature>
<evidence type="ECO:0000256" key="3">
    <source>
        <dbReference type="ARBA" id="ARBA00022605"/>
    </source>
</evidence>
<organism evidence="13 14">
    <name type="scientific">Pseudobutyrivibrio ruminis</name>
    <dbReference type="NCBI Taxonomy" id="46206"/>
    <lineage>
        <taxon>Bacteria</taxon>
        <taxon>Bacillati</taxon>
        <taxon>Bacillota</taxon>
        <taxon>Clostridia</taxon>
        <taxon>Lachnospirales</taxon>
        <taxon>Lachnospiraceae</taxon>
        <taxon>Pseudobutyrivibrio</taxon>
    </lineage>
</organism>
<evidence type="ECO:0000256" key="10">
    <source>
        <dbReference type="NCBIfam" id="TIGR00036"/>
    </source>
</evidence>
<dbReference type="Gene3D" id="3.40.50.720">
    <property type="entry name" value="NAD(P)-binding Rossmann-like Domain"/>
    <property type="match status" value="1"/>
</dbReference>
<reference evidence="14" key="1">
    <citation type="submission" date="2016-10" db="EMBL/GenBank/DDBJ databases">
        <authorList>
            <person name="Varghese N."/>
        </authorList>
    </citation>
    <scope>NUCLEOTIDE SEQUENCE [LARGE SCALE GENOMIC DNA]</scope>
    <source>
        <strain evidence="14">ACV-9</strain>
    </source>
</reference>
<dbReference type="PIRSF" id="PIRSF000161">
    <property type="entry name" value="DHPR"/>
    <property type="match status" value="1"/>
</dbReference>
<evidence type="ECO:0000256" key="9">
    <source>
        <dbReference type="HAMAP-Rule" id="MF_00102"/>
    </source>
</evidence>
<dbReference type="EC" id="1.17.1.8" evidence="9 10"/>
<dbReference type="AlphaFoldDB" id="A0A1H7KY58"/>
<dbReference type="FunFam" id="3.30.360.10:FF:000009">
    <property type="entry name" value="4-hydroxy-tetrahydrodipicolinate reductase"/>
    <property type="match status" value="1"/>
</dbReference>
<keyword evidence="8 9" id="KW-0457">Lysine biosynthesis</keyword>
<keyword evidence="14" id="KW-1185">Reference proteome</keyword>
<dbReference type="SUPFAM" id="SSF51735">
    <property type="entry name" value="NAD(P)-binding Rossmann-fold domains"/>
    <property type="match status" value="1"/>
</dbReference>